<name>A0AC60QL62_IXOPE</name>
<protein>
    <submittedName>
        <fullName evidence="1">Uncharacterized protein</fullName>
    </submittedName>
</protein>
<proteinExistence type="predicted"/>
<gene>
    <name evidence="1" type="ORF">HPB47_019164</name>
</gene>
<reference evidence="1 2" key="1">
    <citation type="journal article" date="2020" name="Cell">
        <title>Large-Scale Comparative Analyses of Tick Genomes Elucidate Their Genetic Diversity and Vector Capacities.</title>
        <authorList>
            <consortium name="Tick Genome and Microbiome Consortium (TIGMIC)"/>
            <person name="Jia N."/>
            <person name="Wang J."/>
            <person name="Shi W."/>
            <person name="Du L."/>
            <person name="Sun Y."/>
            <person name="Zhan W."/>
            <person name="Jiang J.F."/>
            <person name="Wang Q."/>
            <person name="Zhang B."/>
            <person name="Ji P."/>
            <person name="Bell-Sakyi L."/>
            <person name="Cui X.M."/>
            <person name="Yuan T.T."/>
            <person name="Jiang B.G."/>
            <person name="Yang W.F."/>
            <person name="Lam T.T."/>
            <person name="Chang Q.C."/>
            <person name="Ding S.J."/>
            <person name="Wang X.J."/>
            <person name="Zhu J.G."/>
            <person name="Ruan X.D."/>
            <person name="Zhao L."/>
            <person name="Wei J.T."/>
            <person name="Ye R.Z."/>
            <person name="Que T.C."/>
            <person name="Du C.H."/>
            <person name="Zhou Y.H."/>
            <person name="Cheng J.X."/>
            <person name="Dai P.F."/>
            <person name="Guo W.B."/>
            <person name="Han X.H."/>
            <person name="Huang E.J."/>
            <person name="Li L.F."/>
            <person name="Wei W."/>
            <person name="Gao Y.C."/>
            <person name="Liu J.Z."/>
            <person name="Shao H.Z."/>
            <person name="Wang X."/>
            <person name="Wang C.C."/>
            <person name="Yang T.C."/>
            <person name="Huo Q.B."/>
            <person name="Li W."/>
            <person name="Chen H.Y."/>
            <person name="Chen S.E."/>
            <person name="Zhou L.G."/>
            <person name="Ni X.B."/>
            <person name="Tian J.H."/>
            <person name="Sheng Y."/>
            <person name="Liu T."/>
            <person name="Pan Y.S."/>
            <person name="Xia L.Y."/>
            <person name="Li J."/>
            <person name="Zhao F."/>
            <person name="Cao W.C."/>
        </authorList>
    </citation>
    <scope>NUCLEOTIDE SEQUENCE [LARGE SCALE GENOMIC DNA]</scope>
    <source>
        <strain evidence="1">Iper-2018</strain>
    </source>
</reference>
<dbReference type="EMBL" id="JABSTQ010008564">
    <property type="protein sequence ID" value="KAG0434356.1"/>
    <property type="molecule type" value="Genomic_DNA"/>
</dbReference>
<evidence type="ECO:0000313" key="2">
    <source>
        <dbReference type="Proteomes" id="UP000805193"/>
    </source>
</evidence>
<comment type="caution">
    <text evidence="1">The sequence shown here is derived from an EMBL/GenBank/DDBJ whole genome shotgun (WGS) entry which is preliminary data.</text>
</comment>
<sequence>MDLDPDDCAGRLQVRIGKQNESKIPISSVHVARKASAKATRAARMPSILPKEETKVIVRPRGGLDLAKTPIVNVISAIRTAANVSPAETALDTQCPNIPQNIMVISTPDEQRARRYANIKSIVVGNKTYEVGAYAATPHGTINENILNVRNPLARAAQRIGSSTTIIVAFEGPKVPYYVYYGGGLLKCTLYRKHFDVCRTCGKIGNRMDVCPTPEAKTCKNCGKEAEQNHQCNPKCKLCGGPHLTGDKTCSNRFKTPYVIKCRQWEKKTKMAAPKEKEGKVPAKTEGNLPQLRRPRSRGPSRTHSRSRSRRVGGTVTWAQKAQPESEEMKSL</sequence>
<keyword evidence="2" id="KW-1185">Reference proteome</keyword>
<evidence type="ECO:0000313" key="1">
    <source>
        <dbReference type="EMBL" id="KAG0434356.1"/>
    </source>
</evidence>
<accession>A0AC60QL62</accession>
<organism evidence="1 2">
    <name type="scientific">Ixodes persulcatus</name>
    <name type="common">Taiga tick</name>
    <dbReference type="NCBI Taxonomy" id="34615"/>
    <lineage>
        <taxon>Eukaryota</taxon>
        <taxon>Metazoa</taxon>
        <taxon>Ecdysozoa</taxon>
        <taxon>Arthropoda</taxon>
        <taxon>Chelicerata</taxon>
        <taxon>Arachnida</taxon>
        <taxon>Acari</taxon>
        <taxon>Parasitiformes</taxon>
        <taxon>Ixodida</taxon>
        <taxon>Ixodoidea</taxon>
        <taxon>Ixodidae</taxon>
        <taxon>Ixodinae</taxon>
        <taxon>Ixodes</taxon>
    </lineage>
</organism>
<dbReference type="Proteomes" id="UP000805193">
    <property type="component" value="Unassembled WGS sequence"/>
</dbReference>